<comment type="caution">
    <text evidence="2">The sequence shown here is derived from an EMBL/GenBank/DDBJ whole genome shotgun (WGS) entry which is preliminary data.</text>
</comment>
<feature type="region of interest" description="Disordered" evidence="1">
    <location>
        <begin position="439"/>
        <end position="465"/>
    </location>
</feature>
<dbReference type="AlphaFoldDB" id="A0AAD6SZZ8"/>
<feature type="region of interest" description="Disordered" evidence="1">
    <location>
        <begin position="52"/>
        <end position="103"/>
    </location>
</feature>
<proteinExistence type="predicted"/>
<dbReference type="EMBL" id="JARJCM010000050">
    <property type="protein sequence ID" value="KAJ7035418.1"/>
    <property type="molecule type" value="Genomic_DNA"/>
</dbReference>
<sequence length="465" mass="52753">MSRKYVLGTVGPFTLPPTGLPMRWDNDLRTILAGELDMARYREKTEPYYRGETHVRPNFLDHDDESDSSTDVDSDSETMAVDSNDEDDGYVEDDAPVHSRPRPRWSSDFMDDFSILGLPRVKRTPSPPPLPQSKPLTHVYTAPELDYHGFESVLEWEGPTPLADRKNRLVGVLVDGPPQKADWNRVLASATAAIDKAKSHIDYDCLGLRGNTPSSLRTGIEYFGCGPNSARAQNVRYESLHNLVELAALRSTEAFQHISTWQNTIHYQFAPRLHCHIQTTKDKLLHQNPFLRDNFVGGAFPASEIFLGNPESPPRLDDLDMPWGWRALTSLGTYDPRWSAKLILWDEKKVIKFPPGATFLFPAAFIRYSFTPVHAGETHYAFSQYAQAGLFRYVENGFMSEANFEATAWKKQREARDRARDARMVDALKRCTGVQPCNQRIGGTNERSEYNSTKHSINPKYQSTH</sequence>
<evidence type="ECO:0000313" key="3">
    <source>
        <dbReference type="Proteomes" id="UP001218188"/>
    </source>
</evidence>
<organism evidence="2 3">
    <name type="scientific">Mycena alexandri</name>
    <dbReference type="NCBI Taxonomy" id="1745969"/>
    <lineage>
        <taxon>Eukaryota</taxon>
        <taxon>Fungi</taxon>
        <taxon>Dikarya</taxon>
        <taxon>Basidiomycota</taxon>
        <taxon>Agaricomycotina</taxon>
        <taxon>Agaricomycetes</taxon>
        <taxon>Agaricomycetidae</taxon>
        <taxon>Agaricales</taxon>
        <taxon>Marasmiineae</taxon>
        <taxon>Mycenaceae</taxon>
        <taxon>Mycena</taxon>
    </lineage>
</organism>
<keyword evidence="3" id="KW-1185">Reference proteome</keyword>
<evidence type="ECO:0000313" key="2">
    <source>
        <dbReference type="EMBL" id="KAJ7035418.1"/>
    </source>
</evidence>
<reference evidence="2" key="1">
    <citation type="submission" date="2023-03" db="EMBL/GenBank/DDBJ databases">
        <title>Massive genome expansion in bonnet fungi (Mycena s.s.) driven by repeated elements and novel gene families across ecological guilds.</title>
        <authorList>
            <consortium name="Lawrence Berkeley National Laboratory"/>
            <person name="Harder C.B."/>
            <person name="Miyauchi S."/>
            <person name="Viragh M."/>
            <person name="Kuo A."/>
            <person name="Thoen E."/>
            <person name="Andreopoulos B."/>
            <person name="Lu D."/>
            <person name="Skrede I."/>
            <person name="Drula E."/>
            <person name="Henrissat B."/>
            <person name="Morin E."/>
            <person name="Kohler A."/>
            <person name="Barry K."/>
            <person name="LaButti K."/>
            <person name="Morin E."/>
            <person name="Salamov A."/>
            <person name="Lipzen A."/>
            <person name="Mereny Z."/>
            <person name="Hegedus B."/>
            <person name="Baldrian P."/>
            <person name="Stursova M."/>
            <person name="Weitz H."/>
            <person name="Taylor A."/>
            <person name="Grigoriev I.V."/>
            <person name="Nagy L.G."/>
            <person name="Martin F."/>
            <person name="Kauserud H."/>
        </authorList>
    </citation>
    <scope>NUCLEOTIDE SEQUENCE</scope>
    <source>
        <strain evidence="2">CBHHK200</strain>
    </source>
</reference>
<dbReference type="Proteomes" id="UP001218188">
    <property type="component" value="Unassembled WGS sequence"/>
</dbReference>
<evidence type="ECO:0000256" key="1">
    <source>
        <dbReference type="SAM" id="MobiDB-lite"/>
    </source>
</evidence>
<feature type="compositionally biased region" description="Acidic residues" evidence="1">
    <location>
        <begin position="62"/>
        <end position="76"/>
    </location>
</feature>
<protein>
    <submittedName>
        <fullName evidence="2">Uncharacterized protein</fullName>
    </submittedName>
</protein>
<feature type="compositionally biased region" description="Acidic residues" evidence="1">
    <location>
        <begin position="83"/>
        <end position="94"/>
    </location>
</feature>
<accession>A0AAD6SZZ8</accession>
<feature type="compositionally biased region" description="Basic and acidic residues" evidence="1">
    <location>
        <begin position="52"/>
        <end position="61"/>
    </location>
</feature>
<feature type="compositionally biased region" description="Polar residues" evidence="1">
    <location>
        <begin position="450"/>
        <end position="465"/>
    </location>
</feature>
<name>A0AAD6SZZ8_9AGAR</name>
<gene>
    <name evidence="2" type="ORF">C8F04DRAFT_1182327</name>
</gene>